<evidence type="ECO:0000256" key="6">
    <source>
        <dbReference type="ARBA" id="ARBA00023163"/>
    </source>
</evidence>
<dbReference type="InterPro" id="IPR013942">
    <property type="entry name" value="Mediator_Med19_fun"/>
</dbReference>
<comment type="similarity">
    <text evidence="2 9">Belongs to the Mediator complex subunit 19 family.</text>
</comment>
<dbReference type="GO" id="GO:0006357">
    <property type="term" value="P:regulation of transcription by RNA polymerase II"/>
    <property type="evidence" value="ECO:0007669"/>
    <property type="project" value="InterPro"/>
</dbReference>
<keyword evidence="6 9" id="KW-0804">Transcription</keyword>
<comment type="subunit">
    <text evidence="9">Component of the Mediator complex.</text>
</comment>
<protein>
    <recommendedName>
        <fullName evidence="3 9">Mediator of RNA polymerase II transcription subunit 19</fullName>
    </recommendedName>
    <alternativeName>
        <fullName evidence="8 9">Mediator complex subunit 19</fullName>
    </alternativeName>
</protein>
<evidence type="ECO:0000256" key="7">
    <source>
        <dbReference type="ARBA" id="ARBA00023242"/>
    </source>
</evidence>
<evidence type="ECO:0000256" key="1">
    <source>
        <dbReference type="ARBA" id="ARBA00004123"/>
    </source>
</evidence>
<evidence type="ECO:0000256" key="8">
    <source>
        <dbReference type="ARBA" id="ARBA00032018"/>
    </source>
</evidence>
<dbReference type="Proteomes" id="UP000774326">
    <property type="component" value="Unassembled WGS sequence"/>
</dbReference>
<dbReference type="PANTHER" id="PTHR28270">
    <property type="entry name" value="MEDIATOR OF RNA POLYMERASE II TRANSCRIPTION SUBUNIT 19"/>
    <property type="match status" value="1"/>
</dbReference>
<dbReference type="GO" id="GO:0070847">
    <property type="term" value="C:core mediator complex"/>
    <property type="evidence" value="ECO:0007669"/>
    <property type="project" value="TreeGrafter"/>
</dbReference>
<sequence length="169" mass="19056">MGQQEQKPTQLITTPSNKDTPTSYYYIDPSKEYIKSRPHPTQDLLALYGLERLANSVARLNDDGSKGVKLRKSYKAHISELTGKHNIQEDREYKLSYTVFAPDRESPPIEFRSFDPKALSYKIGFSRTPESGIPGFNPVDLAIGDGVSSAKRKLKVQAGVEDPKRRRVE</sequence>
<dbReference type="OrthoDB" id="2160599at2759"/>
<evidence type="ECO:0000256" key="5">
    <source>
        <dbReference type="ARBA" id="ARBA00023159"/>
    </source>
</evidence>
<dbReference type="GO" id="GO:0016592">
    <property type="term" value="C:mediator complex"/>
    <property type="evidence" value="ECO:0007669"/>
    <property type="project" value="InterPro"/>
</dbReference>
<evidence type="ECO:0000313" key="11">
    <source>
        <dbReference type="EMBL" id="KAH3672154.1"/>
    </source>
</evidence>
<comment type="caution">
    <text evidence="11">The sequence shown here is derived from an EMBL/GenBank/DDBJ whole genome shotgun (WGS) entry which is preliminary data.</text>
</comment>
<dbReference type="EMBL" id="JAEUBG010005854">
    <property type="protein sequence ID" value="KAH3672154.1"/>
    <property type="molecule type" value="Genomic_DNA"/>
</dbReference>
<comment type="subcellular location">
    <subcellularLocation>
        <location evidence="1 9">Nucleus</location>
    </subcellularLocation>
</comment>
<evidence type="ECO:0000256" key="10">
    <source>
        <dbReference type="SAM" id="MobiDB-lite"/>
    </source>
</evidence>
<evidence type="ECO:0000256" key="4">
    <source>
        <dbReference type="ARBA" id="ARBA00023015"/>
    </source>
</evidence>
<reference evidence="11" key="1">
    <citation type="journal article" date="2021" name="Open Biol.">
        <title>Shared evolutionary footprints suggest mitochondrial oxidative damage underlies multiple complex I losses in fungi.</title>
        <authorList>
            <person name="Schikora-Tamarit M.A."/>
            <person name="Marcet-Houben M."/>
            <person name="Nosek J."/>
            <person name="Gabaldon T."/>
        </authorList>
    </citation>
    <scope>NUCLEOTIDE SEQUENCE</scope>
    <source>
        <strain evidence="11">CBS2887</strain>
    </source>
</reference>
<name>A0A9P8TB01_WICPI</name>
<keyword evidence="7 9" id="KW-0539">Nucleus</keyword>
<dbReference type="PANTHER" id="PTHR28270:SF1">
    <property type="entry name" value="MEDIATOR OF RNA POLYMERASE II TRANSCRIPTION SUBUNIT 19"/>
    <property type="match status" value="1"/>
</dbReference>
<keyword evidence="12" id="KW-1185">Reference proteome</keyword>
<evidence type="ECO:0000256" key="3">
    <source>
        <dbReference type="ARBA" id="ARBA00019615"/>
    </source>
</evidence>
<keyword evidence="5 9" id="KW-0010">Activator</keyword>
<reference evidence="11" key="2">
    <citation type="submission" date="2021-01" db="EMBL/GenBank/DDBJ databases">
        <authorList>
            <person name="Schikora-Tamarit M.A."/>
        </authorList>
    </citation>
    <scope>NUCLEOTIDE SEQUENCE</scope>
    <source>
        <strain evidence="11">CBS2887</strain>
    </source>
</reference>
<accession>A0A9P8TB01</accession>
<organism evidence="11 12">
    <name type="scientific">Wickerhamomyces pijperi</name>
    <name type="common">Yeast</name>
    <name type="synonym">Pichia pijperi</name>
    <dbReference type="NCBI Taxonomy" id="599730"/>
    <lineage>
        <taxon>Eukaryota</taxon>
        <taxon>Fungi</taxon>
        <taxon>Dikarya</taxon>
        <taxon>Ascomycota</taxon>
        <taxon>Saccharomycotina</taxon>
        <taxon>Saccharomycetes</taxon>
        <taxon>Phaffomycetales</taxon>
        <taxon>Wickerhamomycetaceae</taxon>
        <taxon>Wickerhamomyces</taxon>
    </lineage>
</organism>
<feature type="region of interest" description="Disordered" evidence="10">
    <location>
        <begin position="1"/>
        <end position="24"/>
    </location>
</feature>
<dbReference type="AlphaFoldDB" id="A0A9P8TB01"/>
<dbReference type="GO" id="GO:0003712">
    <property type="term" value="F:transcription coregulator activity"/>
    <property type="evidence" value="ECO:0007669"/>
    <property type="project" value="InterPro"/>
</dbReference>
<comment type="function">
    <text evidence="9">Component of the Mediator complex, a coactivator involved in the regulated transcription of nearly all RNA polymerase II-dependent genes. Mediator functions as a bridge to convey information from gene-specific regulatory proteins to the basal RNA polymerase II transcription machinery. Mediator is recruited to promoters by direct interactions with regulatory proteins and serves as a scaffold for the assembly of a functional preinitiation complex with RNA polymerase II and the general transcription factors.</text>
</comment>
<evidence type="ECO:0000256" key="9">
    <source>
        <dbReference type="RuleBase" id="RU364151"/>
    </source>
</evidence>
<dbReference type="Pfam" id="PF08633">
    <property type="entry name" value="Rox3"/>
    <property type="match status" value="1"/>
</dbReference>
<evidence type="ECO:0000313" key="12">
    <source>
        <dbReference type="Proteomes" id="UP000774326"/>
    </source>
</evidence>
<gene>
    <name evidence="9" type="primary">MED19</name>
    <name evidence="11" type="ORF">WICPIJ_010123</name>
</gene>
<feature type="compositionally biased region" description="Polar residues" evidence="10">
    <location>
        <begin position="1"/>
        <end position="23"/>
    </location>
</feature>
<evidence type="ECO:0000256" key="2">
    <source>
        <dbReference type="ARBA" id="ARBA00009259"/>
    </source>
</evidence>
<proteinExistence type="inferred from homology"/>
<keyword evidence="4 9" id="KW-0805">Transcription regulation</keyword>